<evidence type="ECO:0000313" key="3">
    <source>
        <dbReference type="Proteomes" id="UP000280296"/>
    </source>
</evidence>
<proteinExistence type="predicted"/>
<feature type="domain" description="Enolase C-terminal" evidence="1">
    <location>
        <begin position="232"/>
        <end position="453"/>
    </location>
</feature>
<dbReference type="InterPro" id="IPR029065">
    <property type="entry name" value="Enolase_C-like"/>
</dbReference>
<accession>A0A432ML67</accession>
<dbReference type="Pfam" id="PF13378">
    <property type="entry name" value="MR_MLE_C"/>
    <property type="match status" value="1"/>
</dbReference>
<reference evidence="2 3" key="2">
    <citation type="submission" date="2019-01" db="EMBL/GenBank/DDBJ databases">
        <title>Tautonia sociabilis, a novel thermotolerant planctomycete of Isosphaeraceae family, isolated from a 4000 m deep subterranean habitat.</title>
        <authorList>
            <person name="Kovaleva O.L."/>
            <person name="Elcheninov A.G."/>
            <person name="Van Heerden E."/>
            <person name="Toshchakov S.V."/>
            <person name="Novikov A."/>
            <person name="Bonch-Osmolovskaya E.A."/>
            <person name="Kublanov I.V."/>
        </authorList>
    </citation>
    <scope>NUCLEOTIDE SEQUENCE [LARGE SCALE GENOMIC DNA]</scope>
    <source>
        <strain evidence="2 3">GM2012</strain>
    </source>
</reference>
<dbReference type="Gene3D" id="3.20.20.120">
    <property type="entry name" value="Enolase-like C-terminal domain"/>
    <property type="match status" value="1"/>
</dbReference>
<reference evidence="2 3" key="1">
    <citation type="submission" date="2018-12" db="EMBL/GenBank/DDBJ databases">
        <authorList>
            <person name="Toschakov S.V."/>
        </authorList>
    </citation>
    <scope>NUCLEOTIDE SEQUENCE [LARGE SCALE GENOMIC DNA]</scope>
    <source>
        <strain evidence="2 3">GM2012</strain>
    </source>
</reference>
<evidence type="ECO:0000259" key="1">
    <source>
        <dbReference type="Pfam" id="PF13378"/>
    </source>
</evidence>
<comment type="caution">
    <text evidence="2">The sequence shown here is derived from an EMBL/GenBank/DDBJ whole genome shotgun (WGS) entry which is preliminary data.</text>
</comment>
<sequence length="470" mass="52201">MTATKAARVVSAALYVLPIRTRVPLKFGPETLTHVTCARVRLTVVDPSGRRAEGWGETPLSVQWAWPSDARVEERLAAMLAFCRELANSWCADDLGFGHPVELGHRFLEERLPALTDRFNDRHRAGLAPMPRLAALICCSAFDLALHDAFGVLNSVPTYQTYGPDCLPHDLSRFLQADPGGPCFAGRFPTDFLEPSPPRSLPAWHLVGGKDPLDPGDLTGDEPDDGYPVLLRDWIRRDGLSCLKIKLRGDDPSWDLDRVLRVGRIAEEEGVDWLSTDFNCTVQDPSYVNDILDRLMRDAPRTFGRILYVEQPFPYDLEAHRIDVHSVSARKPLFMDESAHDWRLVRLGRSLGWTGVALKTCKTQTGALLSLCWARAHGMTLMVQDLTNPMLAQIPHVLLAAHAGTIMGVETNAMQFYPEASLPEAAVHPGLYTRRRGRVDWSSLAGPGFGYRLGEIDRRLPEPAAVSGDE</sequence>
<protein>
    <recommendedName>
        <fullName evidence="1">Enolase C-terminal domain-containing protein</fullName>
    </recommendedName>
</protein>
<dbReference type="Gene3D" id="3.30.390.10">
    <property type="entry name" value="Enolase-like, N-terminal domain"/>
    <property type="match status" value="1"/>
</dbReference>
<dbReference type="EMBL" id="RYZH01000013">
    <property type="protein sequence ID" value="RUL88151.1"/>
    <property type="molecule type" value="Genomic_DNA"/>
</dbReference>
<dbReference type="SUPFAM" id="SSF51604">
    <property type="entry name" value="Enolase C-terminal domain-like"/>
    <property type="match status" value="1"/>
</dbReference>
<dbReference type="OrthoDB" id="243720at2"/>
<organism evidence="2 3">
    <name type="scientific">Tautonia sociabilis</name>
    <dbReference type="NCBI Taxonomy" id="2080755"/>
    <lineage>
        <taxon>Bacteria</taxon>
        <taxon>Pseudomonadati</taxon>
        <taxon>Planctomycetota</taxon>
        <taxon>Planctomycetia</taxon>
        <taxon>Isosphaerales</taxon>
        <taxon>Isosphaeraceae</taxon>
        <taxon>Tautonia</taxon>
    </lineage>
</organism>
<evidence type="ECO:0000313" key="2">
    <source>
        <dbReference type="EMBL" id="RUL88151.1"/>
    </source>
</evidence>
<keyword evidence="3" id="KW-1185">Reference proteome</keyword>
<dbReference type="RefSeq" id="WP_126724864.1">
    <property type="nucleotide sequence ID" value="NZ_RYZH01000013.1"/>
</dbReference>
<dbReference type="InterPro" id="IPR029017">
    <property type="entry name" value="Enolase-like_N"/>
</dbReference>
<dbReference type="InterPro" id="IPR036849">
    <property type="entry name" value="Enolase-like_C_sf"/>
</dbReference>
<gene>
    <name evidence="2" type="ORF">TsocGM_08410</name>
</gene>
<name>A0A432ML67_9BACT</name>
<dbReference type="AlphaFoldDB" id="A0A432ML67"/>
<dbReference type="Proteomes" id="UP000280296">
    <property type="component" value="Unassembled WGS sequence"/>
</dbReference>